<dbReference type="InterPro" id="IPR025449">
    <property type="entry name" value="JetB"/>
</dbReference>
<comment type="caution">
    <text evidence="2">The sequence shown here is derived from an EMBL/GenBank/DDBJ whole genome shotgun (WGS) entry which is preliminary data.</text>
</comment>
<evidence type="ECO:0000313" key="3">
    <source>
        <dbReference type="Proteomes" id="UP001299546"/>
    </source>
</evidence>
<feature type="coiled-coil region" evidence="1">
    <location>
        <begin position="185"/>
        <end position="213"/>
    </location>
</feature>
<dbReference type="RefSeq" id="WP_066736437.1">
    <property type="nucleotide sequence ID" value="NZ_JAJCIQ010000002.1"/>
</dbReference>
<keyword evidence="3" id="KW-1185">Reference proteome</keyword>
<accession>A0ABS8DEU7</accession>
<keyword evidence="1" id="KW-0175">Coiled coil</keyword>
<dbReference type="EMBL" id="JAJCIS010000002">
    <property type="protein sequence ID" value="MCB7386734.1"/>
    <property type="molecule type" value="Genomic_DNA"/>
</dbReference>
<protein>
    <submittedName>
        <fullName evidence="2">DUF4194 domain-containing protein</fullName>
    </submittedName>
</protein>
<organism evidence="2 3">
    <name type="scientific">Bariatricus massiliensis</name>
    <dbReference type="NCBI Taxonomy" id="1745713"/>
    <lineage>
        <taxon>Bacteria</taxon>
        <taxon>Bacillati</taxon>
        <taxon>Bacillota</taxon>
        <taxon>Clostridia</taxon>
        <taxon>Lachnospirales</taxon>
        <taxon>Lachnospiraceae</taxon>
        <taxon>Bariatricus</taxon>
    </lineage>
</organism>
<gene>
    <name evidence="2" type="ORF">LIZ65_05485</name>
</gene>
<sequence length="220" mass="25877">MIEYLDRLSVTEAEELKRTIRELFRQTCILKVKYDPVTLIQKDNPRYRICDIHKEFIRDYLSVTGCELLHDPQEYIFRISGEGVMTEKLSMTTTLLVLILKLIYRDKIMGEGLRATVTTLEEIREYGKNTNLINRKLTNQEWQEALTLMKVHQMLEIPCAIVNVEDSTPLYIYSTVNIYCKTADINELVSQYQEEAERLVQSEEDIREGSEENYHQNVLE</sequence>
<name>A0ABS8DEU7_9FIRM</name>
<dbReference type="Proteomes" id="UP001299546">
    <property type="component" value="Unassembled WGS sequence"/>
</dbReference>
<evidence type="ECO:0000313" key="2">
    <source>
        <dbReference type="EMBL" id="MCB7386734.1"/>
    </source>
</evidence>
<reference evidence="2 3" key="1">
    <citation type="submission" date="2021-10" db="EMBL/GenBank/DDBJ databases">
        <title>Collection of gut derived symbiotic bacterial strains cultured from healthy donors.</title>
        <authorList>
            <person name="Lin H."/>
            <person name="Littmann E."/>
            <person name="Kohout C."/>
            <person name="Pamer E.G."/>
        </authorList>
    </citation>
    <scope>NUCLEOTIDE SEQUENCE [LARGE SCALE GENOMIC DNA]</scope>
    <source>
        <strain evidence="2 3">DFI.1.165</strain>
    </source>
</reference>
<dbReference type="Pfam" id="PF13835">
    <property type="entry name" value="DUF4194"/>
    <property type="match status" value="1"/>
</dbReference>
<proteinExistence type="predicted"/>
<evidence type="ECO:0000256" key="1">
    <source>
        <dbReference type="SAM" id="Coils"/>
    </source>
</evidence>